<comment type="caution">
    <text evidence="2">The sequence shown here is derived from an EMBL/GenBank/DDBJ whole genome shotgun (WGS) entry which is preliminary data.</text>
</comment>
<accession>A0ABU7D0U3</accession>
<dbReference type="Proteomes" id="UP001352852">
    <property type="component" value="Unassembled WGS sequence"/>
</dbReference>
<evidence type="ECO:0000313" key="3">
    <source>
        <dbReference type="Proteomes" id="UP001352852"/>
    </source>
</evidence>
<feature type="region of interest" description="Disordered" evidence="1">
    <location>
        <begin position="23"/>
        <end position="78"/>
    </location>
</feature>
<organism evidence="2 3">
    <name type="scientific">Characodon lateralis</name>
    <dbReference type="NCBI Taxonomy" id="208331"/>
    <lineage>
        <taxon>Eukaryota</taxon>
        <taxon>Metazoa</taxon>
        <taxon>Chordata</taxon>
        <taxon>Craniata</taxon>
        <taxon>Vertebrata</taxon>
        <taxon>Euteleostomi</taxon>
        <taxon>Actinopterygii</taxon>
        <taxon>Neopterygii</taxon>
        <taxon>Teleostei</taxon>
        <taxon>Neoteleostei</taxon>
        <taxon>Acanthomorphata</taxon>
        <taxon>Ovalentaria</taxon>
        <taxon>Atherinomorphae</taxon>
        <taxon>Cyprinodontiformes</taxon>
        <taxon>Goodeidae</taxon>
        <taxon>Characodon</taxon>
    </lineage>
</organism>
<evidence type="ECO:0000256" key="1">
    <source>
        <dbReference type="SAM" id="MobiDB-lite"/>
    </source>
</evidence>
<reference evidence="2 3" key="1">
    <citation type="submission" date="2021-06" db="EMBL/GenBank/DDBJ databases">
        <authorList>
            <person name="Palmer J.M."/>
        </authorList>
    </citation>
    <scope>NUCLEOTIDE SEQUENCE [LARGE SCALE GENOMIC DNA]</scope>
    <source>
        <strain evidence="2 3">CL_MEX2019</strain>
        <tissue evidence="2">Muscle</tissue>
    </source>
</reference>
<dbReference type="EMBL" id="JAHUTJ010010773">
    <property type="protein sequence ID" value="MED6268579.1"/>
    <property type="molecule type" value="Genomic_DNA"/>
</dbReference>
<proteinExistence type="predicted"/>
<sequence length="111" mass="12226">MSVAMKSFERLLLKHLKNITGPLLDTSELGTTPQPPRDGLQLSFQHHQPRHPPPEAHPAQSPGLHLSVNHQLPEGPAAGEAGEHLLLHQINKYWCPPGLCSLPTPFLPLHK</sequence>
<keyword evidence="3" id="KW-1185">Reference proteome</keyword>
<name>A0ABU7D0U3_9TELE</name>
<gene>
    <name evidence="2" type="ORF">CHARACLAT_023903</name>
</gene>
<evidence type="ECO:0000313" key="2">
    <source>
        <dbReference type="EMBL" id="MED6268579.1"/>
    </source>
</evidence>
<protein>
    <submittedName>
        <fullName evidence="2">Uncharacterized protein</fullName>
    </submittedName>
</protein>